<dbReference type="AlphaFoldDB" id="A0A9P4MAA8"/>
<feature type="domain" description="Methyltransferase" evidence="3">
    <location>
        <begin position="55"/>
        <end position="148"/>
    </location>
</feature>
<dbReference type="EMBL" id="ML978124">
    <property type="protein sequence ID" value="KAF2100197.1"/>
    <property type="molecule type" value="Genomic_DNA"/>
</dbReference>
<gene>
    <name evidence="4" type="ORF">NA57DRAFT_54296</name>
</gene>
<dbReference type="GO" id="GO:0032259">
    <property type="term" value="P:methylation"/>
    <property type="evidence" value="ECO:0007669"/>
    <property type="project" value="UniProtKB-KW"/>
</dbReference>
<dbReference type="PANTHER" id="PTHR43861">
    <property type="entry name" value="TRANS-ACONITATE 2-METHYLTRANSFERASE-RELATED"/>
    <property type="match status" value="1"/>
</dbReference>
<evidence type="ECO:0000256" key="2">
    <source>
        <dbReference type="ARBA" id="ARBA00022679"/>
    </source>
</evidence>
<protein>
    <submittedName>
        <fullName evidence="4">Methyltransferase domain-containing protein</fullName>
    </submittedName>
</protein>
<evidence type="ECO:0000313" key="4">
    <source>
        <dbReference type="EMBL" id="KAF2100197.1"/>
    </source>
</evidence>
<evidence type="ECO:0000259" key="3">
    <source>
        <dbReference type="Pfam" id="PF13649"/>
    </source>
</evidence>
<dbReference type="Pfam" id="PF13649">
    <property type="entry name" value="Methyltransf_25"/>
    <property type="match status" value="1"/>
</dbReference>
<dbReference type="InterPro" id="IPR041698">
    <property type="entry name" value="Methyltransf_25"/>
</dbReference>
<name>A0A9P4MAA8_9PEZI</name>
<dbReference type="SUPFAM" id="SSF53335">
    <property type="entry name" value="S-adenosyl-L-methionine-dependent methyltransferases"/>
    <property type="match status" value="1"/>
</dbReference>
<dbReference type="OrthoDB" id="540004at2759"/>
<dbReference type="PANTHER" id="PTHR43861:SF1">
    <property type="entry name" value="TRANS-ACONITATE 2-METHYLTRANSFERASE"/>
    <property type="match status" value="1"/>
</dbReference>
<keyword evidence="1 4" id="KW-0489">Methyltransferase</keyword>
<dbReference type="CDD" id="cd02440">
    <property type="entry name" value="AdoMet_MTases"/>
    <property type="match status" value="1"/>
</dbReference>
<evidence type="ECO:0000256" key="1">
    <source>
        <dbReference type="ARBA" id="ARBA00022603"/>
    </source>
</evidence>
<dbReference type="InterPro" id="IPR029063">
    <property type="entry name" value="SAM-dependent_MTases_sf"/>
</dbReference>
<accession>A0A9P4MAA8</accession>
<proteinExistence type="predicted"/>
<reference evidence="4" key="1">
    <citation type="journal article" date="2020" name="Stud. Mycol.">
        <title>101 Dothideomycetes genomes: a test case for predicting lifestyles and emergence of pathogens.</title>
        <authorList>
            <person name="Haridas S."/>
            <person name="Albert R."/>
            <person name="Binder M."/>
            <person name="Bloem J."/>
            <person name="Labutti K."/>
            <person name="Salamov A."/>
            <person name="Andreopoulos B."/>
            <person name="Baker S."/>
            <person name="Barry K."/>
            <person name="Bills G."/>
            <person name="Bluhm B."/>
            <person name="Cannon C."/>
            <person name="Castanera R."/>
            <person name="Culley D."/>
            <person name="Daum C."/>
            <person name="Ezra D."/>
            <person name="Gonzalez J."/>
            <person name="Henrissat B."/>
            <person name="Kuo A."/>
            <person name="Liang C."/>
            <person name="Lipzen A."/>
            <person name="Lutzoni F."/>
            <person name="Magnuson J."/>
            <person name="Mondo S."/>
            <person name="Nolan M."/>
            <person name="Ohm R."/>
            <person name="Pangilinan J."/>
            <person name="Park H.-J."/>
            <person name="Ramirez L."/>
            <person name="Alfaro M."/>
            <person name="Sun H."/>
            <person name="Tritt A."/>
            <person name="Yoshinaga Y."/>
            <person name="Zwiers L.-H."/>
            <person name="Turgeon B."/>
            <person name="Goodwin S."/>
            <person name="Spatafora J."/>
            <person name="Crous P."/>
            <person name="Grigoriev I."/>
        </authorList>
    </citation>
    <scope>NUCLEOTIDE SEQUENCE</scope>
    <source>
        <strain evidence="4">CBS 133067</strain>
    </source>
</reference>
<sequence length="215" mass="24170">MESSQDDPKELSRTGYNQGAARYLEWMQSHAHRRVLMLDKLYGYLGNRTTSATALELGCGAGDPVTISLAERCQHVTANDISSTQIAMAKERLSGKTNFEMIESDMMELEFADGSFDTVVAFYSIIHLEQGDQKELIGRIGRWLRKDGYLLCSFAAAETPKLISNDWLGMRMFWSSFGTEKSLEMVQEAGLTIVEKEITNDDDDAPFVFVIARKE</sequence>
<dbReference type="Proteomes" id="UP000799772">
    <property type="component" value="Unassembled WGS sequence"/>
</dbReference>
<keyword evidence="5" id="KW-1185">Reference proteome</keyword>
<dbReference type="Gene3D" id="3.40.50.150">
    <property type="entry name" value="Vaccinia Virus protein VP39"/>
    <property type="match status" value="1"/>
</dbReference>
<dbReference type="GO" id="GO:0008168">
    <property type="term" value="F:methyltransferase activity"/>
    <property type="evidence" value="ECO:0007669"/>
    <property type="project" value="UniProtKB-KW"/>
</dbReference>
<comment type="caution">
    <text evidence="4">The sequence shown here is derived from an EMBL/GenBank/DDBJ whole genome shotgun (WGS) entry which is preliminary data.</text>
</comment>
<evidence type="ECO:0000313" key="5">
    <source>
        <dbReference type="Proteomes" id="UP000799772"/>
    </source>
</evidence>
<keyword evidence="2" id="KW-0808">Transferase</keyword>
<organism evidence="4 5">
    <name type="scientific">Rhizodiscina lignyota</name>
    <dbReference type="NCBI Taxonomy" id="1504668"/>
    <lineage>
        <taxon>Eukaryota</taxon>
        <taxon>Fungi</taxon>
        <taxon>Dikarya</taxon>
        <taxon>Ascomycota</taxon>
        <taxon>Pezizomycotina</taxon>
        <taxon>Dothideomycetes</taxon>
        <taxon>Pleosporomycetidae</taxon>
        <taxon>Aulographales</taxon>
        <taxon>Rhizodiscinaceae</taxon>
        <taxon>Rhizodiscina</taxon>
    </lineage>
</organism>